<proteinExistence type="predicted"/>
<comment type="caution">
    <text evidence="2">The sequence shown here is derived from an EMBL/GenBank/DDBJ whole genome shotgun (WGS) entry which is preliminary data.</text>
</comment>
<dbReference type="Proteomes" id="UP000237968">
    <property type="component" value="Unassembled WGS sequence"/>
</dbReference>
<evidence type="ECO:0000313" key="3">
    <source>
        <dbReference type="Proteomes" id="UP000237968"/>
    </source>
</evidence>
<accession>A0A2S9XEC7</accession>
<reference evidence="2 3" key="1">
    <citation type="submission" date="2018-03" db="EMBL/GenBank/DDBJ databases">
        <title>Draft Genome Sequences of the Obligatory Marine Myxobacteria Enhygromyxa salina SWB005.</title>
        <authorList>
            <person name="Poehlein A."/>
            <person name="Moghaddam J.A."/>
            <person name="Harms H."/>
            <person name="Alanjari M."/>
            <person name="Koenig G.M."/>
            <person name="Daniel R."/>
            <person name="Schaeberle T.F."/>
        </authorList>
    </citation>
    <scope>NUCLEOTIDE SEQUENCE [LARGE SCALE GENOMIC DNA]</scope>
    <source>
        <strain evidence="2 3">SWB005</strain>
    </source>
</reference>
<gene>
    <name evidence="2" type="ORF">ENSA5_57030</name>
</gene>
<feature type="region of interest" description="Disordered" evidence="1">
    <location>
        <begin position="101"/>
        <end position="152"/>
    </location>
</feature>
<organism evidence="2 3">
    <name type="scientific">Enhygromyxa salina</name>
    <dbReference type="NCBI Taxonomy" id="215803"/>
    <lineage>
        <taxon>Bacteria</taxon>
        <taxon>Pseudomonadati</taxon>
        <taxon>Myxococcota</taxon>
        <taxon>Polyangia</taxon>
        <taxon>Nannocystales</taxon>
        <taxon>Nannocystaceae</taxon>
        <taxon>Enhygromyxa</taxon>
    </lineage>
</organism>
<name>A0A2S9XEC7_9BACT</name>
<dbReference type="AlphaFoldDB" id="A0A2S9XEC7"/>
<dbReference type="RefSeq" id="WP_106394918.1">
    <property type="nucleotide sequence ID" value="NZ_PVNK01000250.1"/>
</dbReference>
<evidence type="ECO:0000313" key="2">
    <source>
        <dbReference type="EMBL" id="PRP91228.1"/>
    </source>
</evidence>
<evidence type="ECO:0000256" key="1">
    <source>
        <dbReference type="SAM" id="MobiDB-lite"/>
    </source>
</evidence>
<dbReference type="EMBL" id="PVNK01000250">
    <property type="protein sequence ID" value="PRP91228.1"/>
    <property type="molecule type" value="Genomic_DNA"/>
</dbReference>
<protein>
    <submittedName>
        <fullName evidence="2">Uncharacterized protein</fullName>
    </submittedName>
</protein>
<sequence length="152" mass="15761">MSEAKRRGWSPILALAVATVVLVGLPWAFKLLTAPALGEACGGGFDCAALDGRCVGGEDGRYCTRTCEVDEDCPKAAHCGVPPHDPWLVWFSTSPMSEDVCVPGPRPAQPVEASEVMPGAKAMPKARATGPRGARGSAGAEPGRGARPKPRP</sequence>
<dbReference type="OrthoDB" id="9863060at2"/>
<keyword evidence="3" id="KW-1185">Reference proteome</keyword>